<evidence type="ECO:0000256" key="5">
    <source>
        <dbReference type="ARBA" id="ARBA00022989"/>
    </source>
</evidence>
<sequence>MNKSLAHKERIAGILFILPFCVSLFVFFVYALGRTFLFSLQSYDLFSAPVWNGLGNYLALVGDPLFILALKHSLAFSIVVTTLQTGLALLLAMAANKQVKGKGVFRTIYYFPSILSSAAMTLIFMWLFQRKGVLNQGLSWLSAHGGLLAVALGIFLAVQTLQFVLGRRRYDWVRWGDPFHLIVSLGVTAIATLVLAGLGVGVRDLAEPVTVTWLNTRETFGPLPRTIWAIVAMNTFTTVPTLMLLYLAGLQSIPDSLYEAARLEGASAWQQIRYITWPRLMPVSFTVVTLGIIGTLQMFDQVALLGDAAPLESKITLAYFTYHNAFPPGGTPRIGMASAGALVLALLTLVMVLIQRSVGVSETTND</sequence>
<evidence type="ECO:0000256" key="4">
    <source>
        <dbReference type="ARBA" id="ARBA00022692"/>
    </source>
</evidence>
<dbReference type="AlphaFoldDB" id="A0A918NCF5"/>
<dbReference type="GO" id="GO:0005886">
    <property type="term" value="C:plasma membrane"/>
    <property type="evidence" value="ECO:0007669"/>
    <property type="project" value="UniProtKB-SubCell"/>
</dbReference>
<feature type="transmembrane region" description="Helical" evidence="7">
    <location>
        <begin position="140"/>
        <end position="158"/>
    </location>
</feature>
<dbReference type="SUPFAM" id="SSF161098">
    <property type="entry name" value="MetI-like"/>
    <property type="match status" value="2"/>
</dbReference>
<feature type="transmembrane region" description="Helical" evidence="7">
    <location>
        <begin position="179"/>
        <end position="202"/>
    </location>
</feature>
<feature type="transmembrane region" description="Helical" evidence="7">
    <location>
        <begin position="107"/>
        <end position="128"/>
    </location>
</feature>
<dbReference type="EMBL" id="BMXR01000007">
    <property type="protein sequence ID" value="GGX59916.1"/>
    <property type="molecule type" value="Genomic_DNA"/>
</dbReference>
<keyword evidence="2 7" id="KW-0813">Transport</keyword>
<dbReference type="InterPro" id="IPR035906">
    <property type="entry name" value="MetI-like_sf"/>
</dbReference>
<reference evidence="9" key="2">
    <citation type="submission" date="2020-09" db="EMBL/GenBank/DDBJ databases">
        <authorList>
            <person name="Sun Q."/>
            <person name="Kim S."/>
        </authorList>
    </citation>
    <scope>NUCLEOTIDE SEQUENCE</scope>
    <source>
        <strain evidence="9">KCTC 22169</strain>
    </source>
</reference>
<gene>
    <name evidence="9" type="ORF">GCM10007392_29880</name>
</gene>
<keyword evidence="10" id="KW-1185">Reference proteome</keyword>
<keyword evidence="4 7" id="KW-0812">Transmembrane</keyword>
<evidence type="ECO:0000313" key="9">
    <source>
        <dbReference type="EMBL" id="GGX59916.1"/>
    </source>
</evidence>
<name>A0A918NCF5_9GAMM</name>
<evidence type="ECO:0000256" key="1">
    <source>
        <dbReference type="ARBA" id="ARBA00004651"/>
    </source>
</evidence>
<evidence type="ECO:0000313" key="10">
    <source>
        <dbReference type="Proteomes" id="UP000626148"/>
    </source>
</evidence>
<dbReference type="InterPro" id="IPR000515">
    <property type="entry name" value="MetI-like"/>
</dbReference>
<feature type="transmembrane region" description="Helical" evidence="7">
    <location>
        <begin position="280"/>
        <end position="299"/>
    </location>
</feature>
<feature type="transmembrane region" description="Helical" evidence="7">
    <location>
        <begin position="334"/>
        <end position="354"/>
    </location>
</feature>
<dbReference type="PROSITE" id="PS50928">
    <property type="entry name" value="ABC_TM1"/>
    <property type="match status" value="1"/>
</dbReference>
<feature type="domain" description="ABC transmembrane type-1" evidence="8">
    <location>
        <begin position="70"/>
        <end position="355"/>
    </location>
</feature>
<proteinExistence type="inferred from homology"/>
<dbReference type="PANTHER" id="PTHR30193">
    <property type="entry name" value="ABC TRANSPORTER PERMEASE PROTEIN"/>
    <property type="match status" value="1"/>
</dbReference>
<dbReference type="GO" id="GO:0055085">
    <property type="term" value="P:transmembrane transport"/>
    <property type="evidence" value="ECO:0007669"/>
    <property type="project" value="InterPro"/>
</dbReference>
<keyword evidence="6 7" id="KW-0472">Membrane</keyword>
<comment type="caution">
    <text evidence="9">The sequence shown here is derived from an EMBL/GenBank/DDBJ whole genome shotgun (WGS) entry which is preliminary data.</text>
</comment>
<accession>A0A918NCF5</accession>
<dbReference type="Pfam" id="PF00528">
    <property type="entry name" value="BPD_transp_1"/>
    <property type="match status" value="1"/>
</dbReference>
<feature type="transmembrane region" description="Helical" evidence="7">
    <location>
        <begin position="227"/>
        <end position="248"/>
    </location>
</feature>
<dbReference type="Gene3D" id="1.10.3720.10">
    <property type="entry name" value="MetI-like"/>
    <property type="match status" value="1"/>
</dbReference>
<evidence type="ECO:0000256" key="6">
    <source>
        <dbReference type="ARBA" id="ARBA00023136"/>
    </source>
</evidence>
<feature type="transmembrane region" description="Helical" evidence="7">
    <location>
        <begin position="12"/>
        <end position="33"/>
    </location>
</feature>
<feature type="transmembrane region" description="Helical" evidence="7">
    <location>
        <begin position="74"/>
        <end position="95"/>
    </location>
</feature>
<evidence type="ECO:0000256" key="7">
    <source>
        <dbReference type="RuleBase" id="RU363032"/>
    </source>
</evidence>
<protein>
    <submittedName>
        <fullName evidence="9">ABC transporter permease</fullName>
    </submittedName>
</protein>
<evidence type="ECO:0000256" key="3">
    <source>
        <dbReference type="ARBA" id="ARBA00022475"/>
    </source>
</evidence>
<dbReference type="CDD" id="cd06261">
    <property type="entry name" value="TM_PBP2"/>
    <property type="match status" value="1"/>
</dbReference>
<dbReference type="InterPro" id="IPR051393">
    <property type="entry name" value="ABC_transporter_permease"/>
</dbReference>
<evidence type="ECO:0000256" key="2">
    <source>
        <dbReference type="ARBA" id="ARBA00022448"/>
    </source>
</evidence>
<reference evidence="9" key="1">
    <citation type="journal article" date="2014" name="Int. J. Syst. Evol. Microbiol.">
        <title>Complete genome sequence of Corynebacterium casei LMG S-19264T (=DSM 44701T), isolated from a smear-ripened cheese.</title>
        <authorList>
            <consortium name="US DOE Joint Genome Institute (JGI-PGF)"/>
            <person name="Walter F."/>
            <person name="Albersmeier A."/>
            <person name="Kalinowski J."/>
            <person name="Ruckert C."/>
        </authorList>
    </citation>
    <scope>NUCLEOTIDE SEQUENCE</scope>
    <source>
        <strain evidence="9">KCTC 22169</strain>
    </source>
</reference>
<dbReference type="RefSeq" id="WP_189610086.1">
    <property type="nucleotide sequence ID" value="NZ_BMXR01000007.1"/>
</dbReference>
<dbReference type="Proteomes" id="UP000626148">
    <property type="component" value="Unassembled WGS sequence"/>
</dbReference>
<dbReference type="PANTHER" id="PTHR30193:SF37">
    <property type="entry name" value="INNER MEMBRANE ABC TRANSPORTER PERMEASE PROTEIN YCJO"/>
    <property type="match status" value="1"/>
</dbReference>
<comment type="subcellular location">
    <subcellularLocation>
        <location evidence="1 7">Cell membrane</location>
        <topology evidence="1 7">Multi-pass membrane protein</topology>
    </subcellularLocation>
</comment>
<evidence type="ECO:0000259" key="8">
    <source>
        <dbReference type="PROSITE" id="PS50928"/>
    </source>
</evidence>
<keyword evidence="5 7" id="KW-1133">Transmembrane helix</keyword>
<keyword evidence="3" id="KW-1003">Cell membrane</keyword>
<organism evidence="9 10">
    <name type="scientific">Saccharospirillum salsuginis</name>
    <dbReference type="NCBI Taxonomy" id="418750"/>
    <lineage>
        <taxon>Bacteria</taxon>
        <taxon>Pseudomonadati</taxon>
        <taxon>Pseudomonadota</taxon>
        <taxon>Gammaproteobacteria</taxon>
        <taxon>Oceanospirillales</taxon>
        <taxon>Saccharospirillaceae</taxon>
        <taxon>Saccharospirillum</taxon>
    </lineage>
</organism>
<comment type="similarity">
    <text evidence="7">Belongs to the binding-protein-dependent transport system permease family.</text>
</comment>